<keyword evidence="2" id="KW-1185">Reference proteome</keyword>
<dbReference type="AlphaFoldDB" id="A0AAP0BBS7"/>
<gene>
    <name evidence="1" type="ORF">KSP39_PZI013859</name>
</gene>
<comment type="caution">
    <text evidence="1">The sequence shown here is derived from an EMBL/GenBank/DDBJ whole genome shotgun (WGS) entry which is preliminary data.</text>
</comment>
<evidence type="ECO:0000313" key="2">
    <source>
        <dbReference type="Proteomes" id="UP001418222"/>
    </source>
</evidence>
<proteinExistence type="predicted"/>
<name>A0AAP0BBS7_9ASPA</name>
<reference evidence="1 2" key="1">
    <citation type="journal article" date="2022" name="Nat. Plants">
        <title>Genomes of leafy and leafless Platanthera orchids illuminate the evolution of mycoheterotrophy.</title>
        <authorList>
            <person name="Li M.H."/>
            <person name="Liu K.W."/>
            <person name="Li Z."/>
            <person name="Lu H.C."/>
            <person name="Ye Q.L."/>
            <person name="Zhang D."/>
            <person name="Wang J.Y."/>
            <person name="Li Y.F."/>
            <person name="Zhong Z.M."/>
            <person name="Liu X."/>
            <person name="Yu X."/>
            <person name="Liu D.K."/>
            <person name="Tu X.D."/>
            <person name="Liu B."/>
            <person name="Hao Y."/>
            <person name="Liao X.Y."/>
            <person name="Jiang Y.T."/>
            <person name="Sun W.H."/>
            <person name="Chen J."/>
            <person name="Chen Y.Q."/>
            <person name="Ai Y."/>
            <person name="Zhai J.W."/>
            <person name="Wu S.S."/>
            <person name="Zhou Z."/>
            <person name="Hsiao Y.Y."/>
            <person name="Wu W.L."/>
            <person name="Chen Y.Y."/>
            <person name="Lin Y.F."/>
            <person name="Hsu J.L."/>
            <person name="Li C.Y."/>
            <person name="Wang Z.W."/>
            <person name="Zhao X."/>
            <person name="Zhong W.Y."/>
            <person name="Ma X.K."/>
            <person name="Ma L."/>
            <person name="Huang J."/>
            <person name="Chen G.Z."/>
            <person name="Huang M.Z."/>
            <person name="Huang L."/>
            <person name="Peng D.H."/>
            <person name="Luo Y.B."/>
            <person name="Zou S.Q."/>
            <person name="Chen S.P."/>
            <person name="Lan S."/>
            <person name="Tsai W.C."/>
            <person name="Van de Peer Y."/>
            <person name="Liu Z.J."/>
        </authorList>
    </citation>
    <scope>NUCLEOTIDE SEQUENCE [LARGE SCALE GENOMIC DNA]</scope>
    <source>
        <strain evidence="1">Lor287</strain>
    </source>
</reference>
<dbReference type="EMBL" id="JBBWWQ010000011">
    <property type="protein sequence ID" value="KAK8935123.1"/>
    <property type="molecule type" value="Genomic_DNA"/>
</dbReference>
<sequence>MTEAARQRRRCKGSKTTPLFQNTKYATSCSTPAKPWSPTASPLKWIHQGSQIEAKLLLQTGLMNNLFLKAEQPRMIFLQHRCLCELKTCWTRTETVARAGALNFLLWVN</sequence>
<protein>
    <submittedName>
        <fullName evidence="1">Uncharacterized protein</fullName>
    </submittedName>
</protein>
<evidence type="ECO:0000313" key="1">
    <source>
        <dbReference type="EMBL" id="KAK8935123.1"/>
    </source>
</evidence>
<dbReference type="Proteomes" id="UP001418222">
    <property type="component" value="Unassembled WGS sequence"/>
</dbReference>
<organism evidence="1 2">
    <name type="scientific">Platanthera zijinensis</name>
    <dbReference type="NCBI Taxonomy" id="2320716"/>
    <lineage>
        <taxon>Eukaryota</taxon>
        <taxon>Viridiplantae</taxon>
        <taxon>Streptophyta</taxon>
        <taxon>Embryophyta</taxon>
        <taxon>Tracheophyta</taxon>
        <taxon>Spermatophyta</taxon>
        <taxon>Magnoliopsida</taxon>
        <taxon>Liliopsida</taxon>
        <taxon>Asparagales</taxon>
        <taxon>Orchidaceae</taxon>
        <taxon>Orchidoideae</taxon>
        <taxon>Orchideae</taxon>
        <taxon>Orchidinae</taxon>
        <taxon>Platanthera</taxon>
    </lineage>
</organism>
<accession>A0AAP0BBS7</accession>